<evidence type="ECO:0000256" key="1">
    <source>
        <dbReference type="SAM" id="SignalP"/>
    </source>
</evidence>
<keyword evidence="3" id="KW-1185">Reference proteome</keyword>
<feature type="signal peptide" evidence="1">
    <location>
        <begin position="1"/>
        <end position="33"/>
    </location>
</feature>
<accession>U2Y5G0</accession>
<gene>
    <name evidence="2" type="ORF">NT2_02_04330</name>
</gene>
<feature type="chain" id="PRO_5004637349" description="Invasion associated locus B family protein" evidence="1">
    <location>
        <begin position="34"/>
        <end position="177"/>
    </location>
</feature>
<proteinExistence type="predicted"/>
<dbReference type="Proteomes" id="UP000016568">
    <property type="component" value="Unassembled WGS sequence"/>
</dbReference>
<name>U2Y5G0_9SPHN</name>
<evidence type="ECO:0008006" key="4">
    <source>
        <dbReference type="Google" id="ProtNLM"/>
    </source>
</evidence>
<reference evidence="2 3" key="1">
    <citation type="submission" date="2013-09" db="EMBL/GenBank/DDBJ databases">
        <title>Whole genome shotgun sequence of Novosphingobium tardaugens NBRC 16725.</title>
        <authorList>
            <person name="Isaki S."/>
            <person name="Hosoyama A."/>
            <person name="Tsuchikane K."/>
            <person name="Katsumata H."/>
            <person name="Ando Y."/>
            <person name="Yamazaki S."/>
            <person name="Fujita N."/>
        </authorList>
    </citation>
    <scope>NUCLEOTIDE SEQUENCE [LARGE SCALE GENOMIC DNA]</scope>
    <source>
        <strain evidence="2 3">NBRC 16725</strain>
    </source>
</reference>
<dbReference type="eggNOG" id="COG5342">
    <property type="taxonomic scope" value="Bacteria"/>
</dbReference>
<dbReference type="EMBL" id="BASZ01000002">
    <property type="protein sequence ID" value="GAD48351.1"/>
    <property type="molecule type" value="Genomic_DNA"/>
</dbReference>
<organism evidence="2 3">
    <name type="scientific">Caenibius tardaugens NBRC 16725</name>
    <dbReference type="NCBI Taxonomy" id="1219035"/>
    <lineage>
        <taxon>Bacteria</taxon>
        <taxon>Pseudomonadati</taxon>
        <taxon>Pseudomonadota</taxon>
        <taxon>Alphaproteobacteria</taxon>
        <taxon>Sphingomonadales</taxon>
        <taxon>Erythrobacteraceae</taxon>
        <taxon>Caenibius</taxon>
    </lineage>
</organism>
<dbReference type="AlphaFoldDB" id="U2Y5G0"/>
<sequence length="177" mass="18542">MLRPSHTILRATILRPALCATLLAAGLASPAMARDSLGIYDSWGAFRDPGAQPRCYAIAKANPGTARRDFEPTASVGTWPKRQIRNQIHFRLSRKILPAGKITLFLGGKRFALTGGGADAWAVDAAMDAAIVAAMRSAGSMSVSALDERGNAFTNTYGLAGAATALDAALLGCAKLR</sequence>
<protein>
    <recommendedName>
        <fullName evidence="4">Invasion associated locus B family protein</fullName>
    </recommendedName>
</protein>
<evidence type="ECO:0000313" key="2">
    <source>
        <dbReference type="EMBL" id="GAD48351.1"/>
    </source>
</evidence>
<keyword evidence="1" id="KW-0732">Signal</keyword>
<evidence type="ECO:0000313" key="3">
    <source>
        <dbReference type="Proteomes" id="UP000016568"/>
    </source>
</evidence>
<dbReference type="RefSeq" id="WP_021689258.1">
    <property type="nucleotide sequence ID" value="NZ_BASZ01000002.1"/>
</dbReference>
<comment type="caution">
    <text evidence="2">The sequence shown here is derived from an EMBL/GenBank/DDBJ whole genome shotgun (WGS) entry which is preliminary data.</text>
</comment>